<comment type="caution">
    <text evidence="3">The sequence shown here is derived from an EMBL/GenBank/DDBJ whole genome shotgun (WGS) entry which is preliminary data.</text>
</comment>
<reference evidence="3 4" key="1">
    <citation type="submission" date="2018-08" db="EMBL/GenBank/DDBJ databases">
        <title>A genome reference for cultivated species of the human gut microbiota.</title>
        <authorList>
            <person name="Zou Y."/>
            <person name="Xue W."/>
            <person name="Luo G."/>
        </authorList>
    </citation>
    <scope>NUCLEOTIDE SEQUENCE [LARGE SCALE GENOMIC DNA]</scope>
    <source>
        <strain evidence="3 4">AF24-29LB</strain>
    </source>
</reference>
<gene>
    <name evidence="3" type="ORF">DWY26_11720</name>
</gene>
<feature type="domain" description="Glycosyl transferase family 1" evidence="2">
    <location>
        <begin position="170"/>
        <end position="330"/>
    </location>
</feature>
<dbReference type="PANTHER" id="PTHR46401">
    <property type="entry name" value="GLYCOSYLTRANSFERASE WBBK-RELATED"/>
    <property type="match status" value="1"/>
</dbReference>
<dbReference type="Pfam" id="PF00534">
    <property type="entry name" value="Glycos_transf_1"/>
    <property type="match status" value="1"/>
</dbReference>
<dbReference type="Gene3D" id="3.40.50.2000">
    <property type="entry name" value="Glycogen Phosphorylase B"/>
    <property type="match status" value="2"/>
</dbReference>
<dbReference type="CDD" id="cd03809">
    <property type="entry name" value="GT4_MtfB-like"/>
    <property type="match status" value="1"/>
</dbReference>
<dbReference type="GO" id="GO:0009103">
    <property type="term" value="P:lipopolysaccharide biosynthetic process"/>
    <property type="evidence" value="ECO:0007669"/>
    <property type="project" value="TreeGrafter"/>
</dbReference>
<keyword evidence="1 3" id="KW-0808">Transferase</keyword>
<evidence type="ECO:0000313" key="4">
    <source>
        <dbReference type="Proteomes" id="UP000284205"/>
    </source>
</evidence>
<evidence type="ECO:0000256" key="1">
    <source>
        <dbReference type="ARBA" id="ARBA00022679"/>
    </source>
</evidence>
<dbReference type="InterPro" id="IPR001296">
    <property type="entry name" value="Glyco_trans_1"/>
</dbReference>
<accession>A0A412FSP2</accession>
<sequence length="357" mass="40747">MKIAIDARLIGNSGIGTYIENIVPVLVNRHKQHHYLLIGHESQIGLYRGISNVELLLTDISQFSLKECVAFPVEEINKCDAFYCPYINVPGGIRVPVYSTIHDVIFLDIKGLSSRLGTLLRWAFYKRAIYLSEALFTVSEFSATRIRNHFNTKKDIHVTFSAISKQIKEYIPKKERVYDFLYYVYIGNIKKHKGIDILIKAINESNERGFDIKLVVVGDYKKIKTKDKNVMNLLNSVNNNVLFTGFVPNDKLYDILSQSLALVLPTHYEGFGLPPLESLYLGGNAIITDLPVLREVYSELPVSFFKEGDVNALAELLMLKLQLNTDVARTREYIDCHYNFEIIADKIIQVIENHHVS</sequence>
<dbReference type="SUPFAM" id="SSF53756">
    <property type="entry name" value="UDP-Glycosyltransferase/glycogen phosphorylase"/>
    <property type="match status" value="1"/>
</dbReference>
<dbReference type="PANTHER" id="PTHR46401:SF2">
    <property type="entry name" value="GLYCOSYLTRANSFERASE WBBK-RELATED"/>
    <property type="match status" value="1"/>
</dbReference>
<dbReference type="AlphaFoldDB" id="A0A412FSP2"/>
<name>A0A412FSP2_9BACE</name>
<dbReference type="RefSeq" id="WP_122118768.1">
    <property type="nucleotide sequence ID" value="NZ_JAQCWB010000013.1"/>
</dbReference>
<dbReference type="Proteomes" id="UP000284205">
    <property type="component" value="Unassembled WGS sequence"/>
</dbReference>
<dbReference type="EMBL" id="QRUO01000009">
    <property type="protein sequence ID" value="RGR71157.1"/>
    <property type="molecule type" value="Genomic_DNA"/>
</dbReference>
<dbReference type="GO" id="GO:0016757">
    <property type="term" value="F:glycosyltransferase activity"/>
    <property type="evidence" value="ECO:0007669"/>
    <property type="project" value="InterPro"/>
</dbReference>
<proteinExistence type="predicted"/>
<evidence type="ECO:0000259" key="2">
    <source>
        <dbReference type="Pfam" id="PF00534"/>
    </source>
</evidence>
<evidence type="ECO:0000313" key="3">
    <source>
        <dbReference type="EMBL" id="RGR71157.1"/>
    </source>
</evidence>
<organism evidence="3 4">
    <name type="scientific">Bacteroides caccae</name>
    <dbReference type="NCBI Taxonomy" id="47678"/>
    <lineage>
        <taxon>Bacteria</taxon>
        <taxon>Pseudomonadati</taxon>
        <taxon>Bacteroidota</taxon>
        <taxon>Bacteroidia</taxon>
        <taxon>Bacteroidales</taxon>
        <taxon>Bacteroidaceae</taxon>
        <taxon>Bacteroides</taxon>
    </lineage>
</organism>
<protein>
    <submittedName>
        <fullName evidence="3">Glycosyltransferase family 1 protein</fullName>
    </submittedName>
</protein>